<organism evidence="2 3">
    <name type="scientific">Actinospica durhamensis</name>
    <dbReference type="NCBI Taxonomy" id="1508375"/>
    <lineage>
        <taxon>Bacteria</taxon>
        <taxon>Bacillati</taxon>
        <taxon>Actinomycetota</taxon>
        <taxon>Actinomycetes</taxon>
        <taxon>Catenulisporales</taxon>
        <taxon>Actinospicaceae</taxon>
        <taxon>Actinospica</taxon>
    </lineage>
</organism>
<feature type="region of interest" description="Disordered" evidence="1">
    <location>
        <begin position="133"/>
        <end position="158"/>
    </location>
</feature>
<dbReference type="RefSeq" id="WP_212533548.1">
    <property type="nucleotide sequence ID" value="NZ_JAGSOG010000378.1"/>
</dbReference>
<evidence type="ECO:0000313" key="3">
    <source>
        <dbReference type="Proteomes" id="UP000675781"/>
    </source>
</evidence>
<accession>A0A941EY00</accession>
<name>A0A941EY00_9ACTN</name>
<gene>
    <name evidence="2" type="ORF">KDL01_37920</name>
</gene>
<sequence>MSVIERGHLPGVPVSAHRNVPVADLHRFLIAPERTTTELDTAWEVLLERARRDADWQLVALGVAAPRLAQIAARTAGRVYVAVREEIAAAVLGGFAEALLTVTPESGRGLIAHQLLRRAQAAGQKVVDQRKAACKRQPTEAEREEHLPEPGTVGRGASHPDLALARLVARGVITAQEADLIGRHRIEGVTLRRLGAERGWYPMQATRALRAAEHKVARALGYAQPGTARRATVHTAEA</sequence>
<comment type="caution">
    <text evidence="2">The sequence shown here is derived from an EMBL/GenBank/DDBJ whole genome shotgun (WGS) entry which is preliminary data.</text>
</comment>
<dbReference type="EMBL" id="JAGSOG010000378">
    <property type="protein sequence ID" value="MBR7839106.1"/>
    <property type="molecule type" value="Genomic_DNA"/>
</dbReference>
<protein>
    <submittedName>
        <fullName evidence="2">Uncharacterized protein</fullName>
    </submittedName>
</protein>
<dbReference type="AlphaFoldDB" id="A0A941EY00"/>
<keyword evidence="3" id="KW-1185">Reference proteome</keyword>
<proteinExistence type="predicted"/>
<evidence type="ECO:0000313" key="2">
    <source>
        <dbReference type="EMBL" id="MBR7839106.1"/>
    </source>
</evidence>
<dbReference type="Proteomes" id="UP000675781">
    <property type="component" value="Unassembled WGS sequence"/>
</dbReference>
<reference evidence="2" key="1">
    <citation type="submission" date="2021-04" db="EMBL/GenBank/DDBJ databases">
        <title>Genome based classification of Actinospica acidithermotolerans sp. nov., an actinobacterium isolated from an Indonesian hot spring.</title>
        <authorList>
            <person name="Kusuma A.B."/>
            <person name="Putra K.E."/>
            <person name="Nafisah S."/>
            <person name="Loh J."/>
            <person name="Nouioui I."/>
            <person name="Goodfellow M."/>
        </authorList>
    </citation>
    <scope>NUCLEOTIDE SEQUENCE</scope>
    <source>
        <strain evidence="2">CSCA 57</strain>
    </source>
</reference>
<evidence type="ECO:0000256" key="1">
    <source>
        <dbReference type="SAM" id="MobiDB-lite"/>
    </source>
</evidence>
<feature type="compositionally biased region" description="Basic and acidic residues" evidence="1">
    <location>
        <begin position="133"/>
        <end position="148"/>
    </location>
</feature>